<evidence type="ECO:0000256" key="4">
    <source>
        <dbReference type="ARBA" id="ARBA00022840"/>
    </source>
</evidence>
<proteinExistence type="inferred from homology"/>
<feature type="binding site" evidence="6">
    <location>
        <begin position="417"/>
        <end position="422"/>
    </location>
    <ligand>
        <name>ATP</name>
        <dbReference type="ChEBI" id="CHEBI:30616"/>
    </ligand>
</feature>
<feature type="binding site" evidence="6">
    <location>
        <position position="510"/>
    </location>
    <ligand>
        <name>ATP</name>
        <dbReference type="ChEBI" id="CHEBI:30616"/>
    </ligand>
</feature>
<dbReference type="Pfam" id="PF13193">
    <property type="entry name" value="AMP-binding_C"/>
    <property type="match status" value="1"/>
</dbReference>
<comment type="PTM">
    <text evidence="6">Acetylated. Deacetylation by the SIR2-homolog deacetylase activates the enzyme.</text>
</comment>
<feature type="binding site" evidence="6">
    <location>
        <position position="525"/>
    </location>
    <ligand>
        <name>ATP</name>
        <dbReference type="ChEBI" id="CHEBI:30616"/>
    </ligand>
</feature>
<dbReference type="NCBIfam" id="NF001208">
    <property type="entry name" value="PRK00174.1"/>
    <property type="match status" value="1"/>
</dbReference>
<dbReference type="HOGENOM" id="CLU_000022_3_6_7"/>
<feature type="binding site" evidence="6">
    <location>
        <begin position="197"/>
        <end position="200"/>
    </location>
    <ligand>
        <name>CoA</name>
        <dbReference type="ChEBI" id="CHEBI:57287"/>
    </ligand>
</feature>
<dbReference type="Pfam" id="PF00501">
    <property type="entry name" value="AMP-binding"/>
    <property type="match status" value="1"/>
</dbReference>
<dbReference type="GO" id="GO:0019427">
    <property type="term" value="P:acetyl-CoA biosynthetic process from acetate"/>
    <property type="evidence" value="ECO:0007669"/>
    <property type="project" value="UniProtKB-UniRule"/>
</dbReference>
<keyword evidence="6" id="KW-0460">Magnesium</keyword>
<comment type="function">
    <text evidence="6">Catalyzes the conversion of acetate into acetyl-CoA (AcCoA), an essential intermediate at the junction of anabolic and catabolic pathways. AcsA undergoes a two-step reaction. In the first half reaction, AcsA combines acetate with ATP to form acetyl-adenylate (AcAMP) intermediate. In the second half reaction, it can then transfer the acetyl group from AcAMP to the sulfhydryl group of CoA, forming the product AcCoA.</text>
</comment>
<dbReference type="InterPro" id="IPR011904">
    <property type="entry name" value="Ac_CoA_lig"/>
</dbReference>
<feature type="domain" description="AMP-dependent synthetase/ligase" evidence="7">
    <location>
        <begin position="89"/>
        <end position="476"/>
    </location>
</feature>
<sequence length="662" mass="75019">MQLDEDLEFAKKIFNPNRAFAKQARIKNMCEYKDLVHEANEDYEHFWGELAKQKLTWFKPFDKVLNSDNAPFFKWFENGKINVSYNCIDRHLKDKKNKVAIIFEGEMGDYNVITYRKLHSEVNKTANLLKNEFNVKKGDRVIIYMPMIVESVYMMLACARIGAIHSIVFAGFSPEALRDRINDAQAKLVITADGTFRKGKPYMLKPALDKALENNACPSVEKALIVIRNAKEIDYVRGRDFVYNEMVNYQSDKCELEMMDSEDPLFLLYTSGSTGKPKGVQHSSAGYLLWAQMTMEWVFDIRDNDNFWCTADIGWITGHTYVVYGPLACGATTLILEGTMSYPDYGRWWRMIEEYRVDKFYTSPTAIRMLHAKGENEPLKYNLNSLKVLGTVGEPINPTAWKWFYEKIGNSKCSIVDTWWQTETGGHIISPLPGATPIRASCATLPLPGIHAEVLNEDGTKTKPGEQGFLCITKPWPSMVRNIWGDEKRYIDSYFSQIKLNGEYVYLSGDGAIVDENGYITIIGRTDDIVNVSGHRIGTAEVESAISKHEMVVECAVVGIPDTIKGESLFAFVVLCDGAKCNLGESLELLKEMNHILSVEIGKIAKLDNVMYVPGLPKTRSGKIMRRLLKSIAKKEPITQDLSTLEDVNVVKEIMSIAQMEE</sequence>
<dbReference type="Gene3D" id="3.30.300.30">
    <property type="match status" value="1"/>
</dbReference>
<evidence type="ECO:0000313" key="11">
    <source>
        <dbReference type="Proteomes" id="UP000031662"/>
    </source>
</evidence>
<dbReference type="GO" id="GO:0003987">
    <property type="term" value="F:acetate-CoA ligase activity"/>
    <property type="evidence" value="ECO:0007669"/>
    <property type="project" value="UniProtKB-UniRule"/>
</dbReference>
<feature type="binding site" evidence="6">
    <location>
        <position position="549"/>
    </location>
    <ligand>
        <name>Mg(2+)</name>
        <dbReference type="ChEBI" id="CHEBI:18420"/>
    </ligand>
</feature>
<organism evidence="10 11">
    <name type="scientific">Helicobacter pylori NY40</name>
    <dbReference type="NCBI Taxonomy" id="1426844"/>
    <lineage>
        <taxon>Bacteria</taxon>
        <taxon>Pseudomonadati</taxon>
        <taxon>Campylobacterota</taxon>
        <taxon>Epsilonproteobacteria</taxon>
        <taxon>Campylobacterales</taxon>
        <taxon>Helicobacteraceae</taxon>
        <taxon>Helicobacter</taxon>
    </lineage>
</organism>
<feature type="domain" description="AMP-binding enzyme C-terminal" evidence="8">
    <location>
        <begin position="541"/>
        <end position="623"/>
    </location>
</feature>
<comment type="catalytic activity">
    <reaction evidence="6">
        <text>acetate + ATP + CoA = acetyl-CoA + AMP + diphosphate</text>
        <dbReference type="Rhea" id="RHEA:23176"/>
        <dbReference type="ChEBI" id="CHEBI:30089"/>
        <dbReference type="ChEBI" id="CHEBI:30616"/>
        <dbReference type="ChEBI" id="CHEBI:33019"/>
        <dbReference type="ChEBI" id="CHEBI:57287"/>
        <dbReference type="ChEBI" id="CHEBI:57288"/>
        <dbReference type="ChEBI" id="CHEBI:456215"/>
        <dbReference type="EC" id="6.2.1.1"/>
    </reaction>
</comment>
<dbReference type="InterPro" id="IPR045851">
    <property type="entry name" value="AMP-bd_C_sf"/>
</dbReference>
<dbReference type="SUPFAM" id="SSF56801">
    <property type="entry name" value="Acetyl-CoA synthetase-like"/>
    <property type="match status" value="1"/>
</dbReference>
<dbReference type="PROSITE" id="PS00455">
    <property type="entry name" value="AMP_BINDING"/>
    <property type="match status" value="1"/>
</dbReference>
<feature type="binding site" evidence="6">
    <location>
        <position position="552"/>
    </location>
    <ligand>
        <name>Mg(2+)</name>
        <dbReference type="ChEBI" id="CHEBI:18420"/>
    </ligand>
</feature>
<dbReference type="Pfam" id="PF16177">
    <property type="entry name" value="ACAS_N"/>
    <property type="match status" value="1"/>
</dbReference>
<feature type="binding site" evidence="6">
    <location>
        <position position="317"/>
    </location>
    <ligand>
        <name>CoA</name>
        <dbReference type="ChEBI" id="CHEBI:57287"/>
    </ligand>
</feature>
<name>A0A060PUU7_HELPX</name>
<comment type="similarity">
    <text evidence="1 6">Belongs to the ATP-dependent AMP-binding enzyme family.</text>
</comment>
<dbReference type="RefSeq" id="WP_041050934.1">
    <property type="nucleotide sequence ID" value="NZ_AP014523.1"/>
</dbReference>
<dbReference type="InterPro" id="IPR000873">
    <property type="entry name" value="AMP-dep_synth/lig_dom"/>
</dbReference>
<evidence type="ECO:0000259" key="8">
    <source>
        <dbReference type="Pfam" id="PF13193"/>
    </source>
</evidence>
<keyword evidence="6" id="KW-0479">Metal-binding</keyword>
<feature type="binding site" evidence="6">
    <location>
        <position position="533"/>
    </location>
    <ligand>
        <name>CoA</name>
        <dbReference type="ChEBI" id="CHEBI:57287"/>
    </ligand>
</feature>
<feature type="binding site" evidence="6">
    <location>
        <begin position="393"/>
        <end position="395"/>
    </location>
    <ligand>
        <name>ATP</name>
        <dbReference type="ChEBI" id="CHEBI:30616"/>
    </ligand>
</feature>
<keyword evidence="2 6" id="KW-0436">Ligase</keyword>
<evidence type="ECO:0000313" key="10">
    <source>
        <dbReference type="EMBL" id="BAO98038.1"/>
    </source>
</evidence>
<dbReference type="PANTHER" id="PTHR24095:SF14">
    <property type="entry name" value="ACETYL-COENZYME A SYNTHETASE 1"/>
    <property type="match status" value="1"/>
</dbReference>
<dbReference type="NCBIfam" id="TIGR02188">
    <property type="entry name" value="Ac_CoA_lig_AcsA"/>
    <property type="match status" value="1"/>
</dbReference>
<comment type="cofactor">
    <cofactor evidence="6">
        <name>Mg(2+)</name>
        <dbReference type="ChEBI" id="CHEBI:18420"/>
    </cofactor>
</comment>
<keyword evidence="4 6" id="KW-0067">ATP-binding</keyword>
<reference evidence="10 11" key="1">
    <citation type="submission" date="2013-11" db="EMBL/GenBank/DDBJ databases">
        <title>Estimation of Helicobacter pylori bacteriophage ecology using H. pylori isolates.</title>
        <authorList>
            <person name="Uchiyama J."/>
            <person name="Takemura-Uchiyama I."/>
            <person name="Ujihara T."/>
            <person name="Matsuzaki S."/>
        </authorList>
    </citation>
    <scope>NUCLEOTIDE SEQUENCE [LARGE SCALE GENOMIC DNA]</scope>
    <source>
        <strain evidence="10 11">NY40</strain>
    </source>
</reference>
<protein>
    <recommendedName>
        <fullName evidence="6">Acetyl-coenzyme A synthetase</fullName>
        <shortName evidence="6">AcCoA synthetase</shortName>
        <shortName evidence="6">Acs</shortName>
        <ecNumber evidence="6">6.2.1.1</ecNumber>
    </recommendedName>
    <alternativeName>
        <fullName evidence="6">Acetate--CoA ligase</fullName>
    </alternativeName>
    <alternativeName>
        <fullName evidence="6">Acyl-activating enzyme</fullName>
    </alternativeName>
</protein>
<keyword evidence="5 6" id="KW-0007">Acetylation</keyword>
<dbReference type="InterPro" id="IPR025110">
    <property type="entry name" value="AMP-bd_C"/>
</dbReference>
<accession>A0A060PUU7</accession>
<dbReference type="InterPro" id="IPR020845">
    <property type="entry name" value="AMP-binding_CS"/>
</dbReference>
<dbReference type="Proteomes" id="UP000031662">
    <property type="component" value="Chromosome"/>
</dbReference>
<keyword evidence="3 6" id="KW-0547">Nucleotide-binding</keyword>
<dbReference type="FunFam" id="3.40.50.12780:FF:000001">
    <property type="entry name" value="Acetyl-coenzyme A synthetase"/>
    <property type="match status" value="1"/>
</dbReference>
<feature type="binding site" evidence="6">
    <location>
        <position position="536"/>
    </location>
    <ligand>
        <name>ATP</name>
        <dbReference type="ChEBI" id="CHEBI:30616"/>
    </ligand>
</feature>
<feature type="domain" description="Acetyl-coenzyme A synthetase N-terminal" evidence="9">
    <location>
        <begin position="32"/>
        <end position="87"/>
    </location>
</feature>
<evidence type="ECO:0000256" key="6">
    <source>
        <dbReference type="HAMAP-Rule" id="MF_01123"/>
    </source>
</evidence>
<feature type="modified residue" description="N6-acetyllysine" evidence="6">
    <location>
        <position position="623"/>
    </location>
</feature>
<dbReference type="EMBL" id="AP014523">
    <property type="protein sequence ID" value="BAO98038.1"/>
    <property type="molecule type" value="Genomic_DNA"/>
</dbReference>
<dbReference type="GO" id="GO:0005829">
    <property type="term" value="C:cytosol"/>
    <property type="evidence" value="ECO:0007669"/>
    <property type="project" value="TreeGrafter"/>
</dbReference>
<dbReference type="EC" id="6.2.1.1" evidence="6"/>
<dbReference type="PANTHER" id="PTHR24095">
    <property type="entry name" value="ACETYL-COENZYME A SYNTHETASE"/>
    <property type="match status" value="1"/>
</dbReference>
<evidence type="ECO:0000256" key="1">
    <source>
        <dbReference type="ARBA" id="ARBA00006432"/>
    </source>
</evidence>
<dbReference type="InterPro" id="IPR042099">
    <property type="entry name" value="ANL_N_sf"/>
</dbReference>
<dbReference type="GO" id="GO:0005524">
    <property type="term" value="F:ATP binding"/>
    <property type="evidence" value="ECO:0007669"/>
    <property type="project" value="UniProtKB-KW"/>
</dbReference>
<evidence type="ECO:0000259" key="7">
    <source>
        <dbReference type="Pfam" id="PF00501"/>
    </source>
</evidence>
<gene>
    <name evidence="6" type="primary">acsA</name>
    <name evidence="10" type="ORF">NY40_1030</name>
</gene>
<evidence type="ECO:0000256" key="3">
    <source>
        <dbReference type="ARBA" id="ARBA00022741"/>
    </source>
</evidence>
<dbReference type="AlphaFoldDB" id="A0A060PUU7"/>
<dbReference type="InterPro" id="IPR032387">
    <property type="entry name" value="ACAS_N"/>
</dbReference>
<comment type="caution">
    <text evidence="6">Lacks conserved residue(s) required for the propagation of feature annotation.</text>
</comment>
<dbReference type="GO" id="GO:0016208">
    <property type="term" value="F:AMP binding"/>
    <property type="evidence" value="ECO:0007669"/>
    <property type="project" value="InterPro"/>
</dbReference>
<dbReference type="Gene3D" id="3.40.50.12780">
    <property type="entry name" value="N-terminal domain of ligase-like"/>
    <property type="match status" value="1"/>
</dbReference>
<evidence type="ECO:0000256" key="2">
    <source>
        <dbReference type="ARBA" id="ARBA00022598"/>
    </source>
</evidence>
<evidence type="ECO:0000259" key="9">
    <source>
        <dbReference type="Pfam" id="PF16177"/>
    </source>
</evidence>
<dbReference type="HAMAP" id="MF_01123">
    <property type="entry name" value="Ac_CoA_synth"/>
    <property type="match status" value="1"/>
</dbReference>
<dbReference type="CDD" id="cd05966">
    <property type="entry name" value="ACS"/>
    <property type="match status" value="1"/>
</dbReference>
<evidence type="ECO:0000256" key="5">
    <source>
        <dbReference type="ARBA" id="ARBA00022990"/>
    </source>
</evidence>
<dbReference type="GO" id="GO:0046872">
    <property type="term" value="F:metal ion binding"/>
    <property type="evidence" value="ECO:0007669"/>
    <property type="project" value="UniProtKB-KW"/>
</dbReference>